<feature type="transmembrane region" description="Helical" evidence="8">
    <location>
        <begin position="469"/>
        <end position="489"/>
    </location>
</feature>
<comment type="caution">
    <text evidence="10">The sequence shown here is derived from an EMBL/GenBank/DDBJ whole genome shotgun (WGS) entry which is preliminary data.</text>
</comment>
<feature type="transmembrane region" description="Helical" evidence="8">
    <location>
        <begin position="554"/>
        <end position="571"/>
    </location>
</feature>
<feature type="transmembrane region" description="Helical" evidence="8">
    <location>
        <begin position="21"/>
        <end position="47"/>
    </location>
</feature>
<dbReference type="PROSITE" id="PS50928">
    <property type="entry name" value="ABC_TM1"/>
    <property type="match status" value="2"/>
</dbReference>
<evidence type="ECO:0000313" key="10">
    <source>
        <dbReference type="EMBL" id="HIU94499.1"/>
    </source>
</evidence>
<evidence type="ECO:0000313" key="11">
    <source>
        <dbReference type="Proteomes" id="UP000824128"/>
    </source>
</evidence>
<gene>
    <name evidence="10" type="ORF">IAD24_04995</name>
</gene>
<feature type="domain" description="ABC transmembrane type-1" evidence="9">
    <location>
        <begin position="97"/>
        <end position="303"/>
    </location>
</feature>
<comment type="subcellular location">
    <subcellularLocation>
        <location evidence="1">Cell inner membrane</location>
        <topology evidence="1">Multi-pass membrane protein</topology>
    </subcellularLocation>
    <subcellularLocation>
        <location evidence="8">Cell membrane</location>
        <topology evidence="8">Multi-pass membrane protein</topology>
    </subcellularLocation>
</comment>
<feature type="transmembrane region" description="Helical" evidence="8">
    <location>
        <begin position="230"/>
        <end position="248"/>
    </location>
</feature>
<dbReference type="InterPro" id="IPR035906">
    <property type="entry name" value="MetI-like_sf"/>
</dbReference>
<evidence type="ECO:0000256" key="8">
    <source>
        <dbReference type="RuleBase" id="RU363032"/>
    </source>
</evidence>
<proteinExistence type="inferred from homology"/>
<evidence type="ECO:0000256" key="3">
    <source>
        <dbReference type="ARBA" id="ARBA00022475"/>
    </source>
</evidence>
<dbReference type="Pfam" id="PF00528">
    <property type="entry name" value="BPD_transp_1"/>
    <property type="match status" value="2"/>
</dbReference>
<feature type="domain" description="ABC transmembrane type-1" evidence="9">
    <location>
        <begin position="404"/>
        <end position="600"/>
    </location>
</feature>
<dbReference type="CDD" id="cd06261">
    <property type="entry name" value="TM_PBP2"/>
    <property type="match status" value="2"/>
</dbReference>
<feature type="transmembrane region" description="Helical" evidence="8">
    <location>
        <begin position="177"/>
        <end position="196"/>
    </location>
</feature>
<dbReference type="PANTHER" id="PTHR43357">
    <property type="entry name" value="INNER MEMBRANE ABC TRANSPORTER PERMEASE PROTEIN YDCV"/>
    <property type="match status" value="1"/>
</dbReference>
<organism evidence="10 11">
    <name type="scientific">Candidatus Aphodomorpha intestinavium</name>
    <dbReference type="NCBI Taxonomy" id="2840672"/>
    <lineage>
        <taxon>Bacteria</taxon>
        <taxon>Bacillati</taxon>
        <taxon>Bacillota</taxon>
        <taxon>Clostridia</taxon>
        <taxon>Eubacteriales</taxon>
        <taxon>Candidatus Aphodomorpha</taxon>
    </lineage>
</organism>
<feature type="transmembrane region" description="Helical" evidence="8">
    <location>
        <begin position="528"/>
        <end position="548"/>
    </location>
</feature>
<sequence>MSKRIRPPVRKSQRWKRLKNQFLNVVGNPFNMVVFFSLLILFCLIIIPLLTMLTNTFTVAKAELRNLPDAQIGDFTLFYWKYLLASPLTETILWEPLLNSLLIGFFVTVISVPLGAVMAWLMVRTDIPGKKLLGMLIIVPYMIPSWCKALSWLSVFRNSTSGSLGLLTGMGVAVPDWLAYGPFAIICVMTMHYYAFSYIMVSGSLRSVNSELEEMGEIQGANKVQILKSITLPLVLPSILSAAIMTISKSLGSYGVAANLGNRISYYVLATRMESFISDSPKGVGFAMSIIMILLASGTIFANQRMIGVRKSYATIGGKGTRSNLMHIGKVKYALLIFLAVFLFVAMVMPTFVLVMESFQIRTGAGYGLDNLTLYAWIGTLENAPLESYPYDGIFRNPEFLRALGNTVKLSIIASILTAVCGQFLGYISTRGRGKWYGRATEQMVFIPYLMPGVAFSAIYFAMFSQPRLGGLIPSLYGTFTLILLVSVVKHFPFASRSGSANMMQISVELEEAADIAGASFWRRIGSIIIPLAKNGFISGFMLVFISIAKELDLIAILMTPANYTLSYLSFEYSKSLMPQCADAIAICILLFILICYRIANHFGADIGKSWG</sequence>
<feature type="transmembrane region" description="Helical" evidence="8">
    <location>
        <begin position="410"/>
        <end position="428"/>
    </location>
</feature>
<comment type="similarity">
    <text evidence="8">Belongs to the binding-protein-dependent transport system permease family.</text>
</comment>
<feature type="transmembrane region" description="Helical" evidence="8">
    <location>
        <begin position="583"/>
        <end position="600"/>
    </location>
</feature>
<feature type="transmembrane region" description="Helical" evidence="8">
    <location>
        <begin position="283"/>
        <end position="302"/>
    </location>
</feature>
<evidence type="ECO:0000256" key="1">
    <source>
        <dbReference type="ARBA" id="ARBA00004429"/>
    </source>
</evidence>
<dbReference type="InterPro" id="IPR000515">
    <property type="entry name" value="MetI-like"/>
</dbReference>
<keyword evidence="7 8" id="KW-0472">Membrane</keyword>
<dbReference type="GO" id="GO:0055085">
    <property type="term" value="P:transmembrane transport"/>
    <property type="evidence" value="ECO:0007669"/>
    <property type="project" value="InterPro"/>
</dbReference>
<keyword evidence="2 8" id="KW-0813">Transport</keyword>
<evidence type="ECO:0000256" key="5">
    <source>
        <dbReference type="ARBA" id="ARBA00022692"/>
    </source>
</evidence>
<feature type="transmembrane region" description="Helical" evidence="8">
    <location>
        <begin position="440"/>
        <end position="463"/>
    </location>
</feature>
<dbReference type="AlphaFoldDB" id="A0A9D1N3L4"/>
<protein>
    <submittedName>
        <fullName evidence="10">Iron ABC transporter permease</fullName>
    </submittedName>
</protein>
<dbReference type="GO" id="GO:0005886">
    <property type="term" value="C:plasma membrane"/>
    <property type="evidence" value="ECO:0007669"/>
    <property type="project" value="UniProtKB-SubCell"/>
</dbReference>
<accession>A0A9D1N3L4</accession>
<keyword evidence="4" id="KW-0997">Cell inner membrane</keyword>
<keyword evidence="6 8" id="KW-1133">Transmembrane helix</keyword>
<dbReference type="PANTHER" id="PTHR43357:SF4">
    <property type="entry name" value="INNER MEMBRANE ABC TRANSPORTER PERMEASE PROTEIN YDCV"/>
    <property type="match status" value="1"/>
</dbReference>
<keyword evidence="5 8" id="KW-0812">Transmembrane</keyword>
<feature type="transmembrane region" description="Helical" evidence="8">
    <location>
        <begin position="333"/>
        <end position="355"/>
    </location>
</feature>
<reference evidence="10" key="1">
    <citation type="submission" date="2020-10" db="EMBL/GenBank/DDBJ databases">
        <authorList>
            <person name="Gilroy R."/>
        </authorList>
    </citation>
    <scope>NUCLEOTIDE SEQUENCE</scope>
    <source>
        <strain evidence="10">ChiGjej2B2-16831</strain>
    </source>
</reference>
<dbReference type="Proteomes" id="UP000824128">
    <property type="component" value="Unassembled WGS sequence"/>
</dbReference>
<feature type="transmembrane region" description="Helical" evidence="8">
    <location>
        <begin position="135"/>
        <end position="157"/>
    </location>
</feature>
<dbReference type="SUPFAM" id="SSF161098">
    <property type="entry name" value="MetI-like"/>
    <property type="match status" value="2"/>
</dbReference>
<keyword evidence="3" id="KW-1003">Cell membrane</keyword>
<dbReference type="EMBL" id="DVNZ01000157">
    <property type="protein sequence ID" value="HIU94499.1"/>
    <property type="molecule type" value="Genomic_DNA"/>
</dbReference>
<reference evidence="10" key="2">
    <citation type="journal article" date="2021" name="PeerJ">
        <title>Extensive microbial diversity within the chicken gut microbiome revealed by metagenomics and culture.</title>
        <authorList>
            <person name="Gilroy R."/>
            <person name="Ravi A."/>
            <person name="Getino M."/>
            <person name="Pursley I."/>
            <person name="Horton D.L."/>
            <person name="Alikhan N.F."/>
            <person name="Baker D."/>
            <person name="Gharbi K."/>
            <person name="Hall N."/>
            <person name="Watson M."/>
            <person name="Adriaenssens E.M."/>
            <person name="Foster-Nyarko E."/>
            <person name="Jarju S."/>
            <person name="Secka A."/>
            <person name="Antonio M."/>
            <person name="Oren A."/>
            <person name="Chaudhuri R.R."/>
            <person name="La Ragione R."/>
            <person name="Hildebrand F."/>
            <person name="Pallen M.J."/>
        </authorList>
    </citation>
    <scope>NUCLEOTIDE SEQUENCE</scope>
    <source>
        <strain evidence="10">ChiGjej2B2-16831</strain>
    </source>
</reference>
<evidence type="ECO:0000256" key="7">
    <source>
        <dbReference type="ARBA" id="ARBA00023136"/>
    </source>
</evidence>
<evidence type="ECO:0000256" key="4">
    <source>
        <dbReference type="ARBA" id="ARBA00022519"/>
    </source>
</evidence>
<evidence type="ECO:0000256" key="2">
    <source>
        <dbReference type="ARBA" id="ARBA00022448"/>
    </source>
</evidence>
<evidence type="ECO:0000256" key="6">
    <source>
        <dbReference type="ARBA" id="ARBA00022989"/>
    </source>
</evidence>
<name>A0A9D1N3L4_9FIRM</name>
<evidence type="ECO:0000259" key="9">
    <source>
        <dbReference type="PROSITE" id="PS50928"/>
    </source>
</evidence>
<feature type="transmembrane region" description="Helical" evidence="8">
    <location>
        <begin position="101"/>
        <end position="123"/>
    </location>
</feature>
<dbReference type="Gene3D" id="1.10.3720.10">
    <property type="entry name" value="MetI-like"/>
    <property type="match status" value="2"/>
</dbReference>